<evidence type="ECO:0000313" key="13">
    <source>
        <dbReference type="EMBL" id="GIN19541.1"/>
    </source>
</evidence>
<dbReference type="CDD" id="cd02064">
    <property type="entry name" value="FAD_synthetase_N"/>
    <property type="match status" value="1"/>
</dbReference>
<dbReference type="EC" id="2.7.7.2" evidence="3"/>
<dbReference type="SUPFAM" id="SSF52374">
    <property type="entry name" value="Nucleotidylyl transferase"/>
    <property type="match status" value="1"/>
</dbReference>
<dbReference type="Proteomes" id="UP000680279">
    <property type="component" value="Unassembled WGS sequence"/>
</dbReference>
<dbReference type="PANTHER" id="PTHR22749">
    <property type="entry name" value="RIBOFLAVIN KINASE/FMN ADENYLYLTRANSFERASE"/>
    <property type="match status" value="1"/>
</dbReference>
<evidence type="ECO:0000256" key="11">
    <source>
        <dbReference type="ARBA" id="ARBA00049494"/>
    </source>
</evidence>
<proteinExistence type="inferred from homology"/>
<evidence type="ECO:0000259" key="12">
    <source>
        <dbReference type="Pfam" id="PF06574"/>
    </source>
</evidence>
<dbReference type="Gene3D" id="3.40.50.620">
    <property type="entry name" value="HUPs"/>
    <property type="match status" value="1"/>
</dbReference>
<keyword evidence="7" id="KW-0548">Nucleotidyltransferase</keyword>
<evidence type="ECO:0000313" key="14">
    <source>
        <dbReference type="Proteomes" id="UP000680279"/>
    </source>
</evidence>
<gene>
    <name evidence="13" type="ORF">J1TS3_06750</name>
</gene>
<dbReference type="InterPro" id="IPR015864">
    <property type="entry name" value="FAD_synthase"/>
</dbReference>
<name>A0ABQ4K1M2_9BACI</name>
<feature type="domain" description="FAD synthetase" evidence="12">
    <location>
        <begin position="13"/>
        <end position="155"/>
    </location>
</feature>
<evidence type="ECO:0000256" key="9">
    <source>
        <dbReference type="ARBA" id="ARBA00022827"/>
    </source>
</evidence>
<evidence type="ECO:0000256" key="1">
    <source>
        <dbReference type="ARBA" id="ARBA00004726"/>
    </source>
</evidence>
<comment type="caution">
    <text evidence="13">The sequence shown here is derived from an EMBL/GenBank/DDBJ whole genome shotgun (WGS) entry which is preliminary data.</text>
</comment>
<accession>A0ABQ4K1M2</accession>
<comment type="catalytic activity">
    <reaction evidence="11">
        <text>FMN + ATP + H(+) = FAD + diphosphate</text>
        <dbReference type="Rhea" id="RHEA:17237"/>
        <dbReference type="ChEBI" id="CHEBI:15378"/>
        <dbReference type="ChEBI" id="CHEBI:30616"/>
        <dbReference type="ChEBI" id="CHEBI:33019"/>
        <dbReference type="ChEBI" id="CHEBI:57692"/>
        <dbReference type="ChEBI" id="CHEBI:58210"/>
        <dbReference type="EC" id="2.7.7.2"/>
    </reaction>
</comment>
<keyword evidence="8" id="KW-0547">Nucleotide-binding</keyword>
<evidence type="ECO:0000256" key="2">
    <source>
        <dbReference type="ARBA" id="ARBA00010214"/>
    </source>
</evidence>
<keyword evidence="14" id="KW-1185">Reference proteome</keyword>
<protein>
    <recommendedName>
        <fullName evidence="3">FAD synthase</fullName>
        <ecNumber evidence="3">2.7.7.2</ecNumber>
    </recommendedName>
</protein>
<evidence type="ECO:0000256" key="5">
    <source>
        <dbReference type="ARBA" id="ARBA00022643"/>
    </source>
</evidence>
<dbReference type="PANTHER" id="PTHR22749:SF6">
    <property type="entry name" value="RIBOFLAVIN KINASE"/>
    <property type="match status" value="1"/>
</dbReference>
<reference evidence="13 14" key="1">
    <citation type="submission" date="2021-03" db="EMBL/GenBank/DDBJ databases">
        <title>Antimicrobial resistance genes in bacteria isolated from Japanese honey, and their potential for conferring macrolide and lincosamide resistance in the American foulbrood pathogen Paenibacillus larvae.</title>
        <authorList>
            <person name="Okamoto M."/>
            <person name="Kumagai M."/>
            <person name="Kanamori H."/>
            <person name="Takamatsu D."/>
        </authorList>
    </citation>
    <scope>NUCLEOTIDE SEQUENCE [LARGE SCALE GENOMIC DNA]</scope>
    <source>
        <strain evidence="13 14">J1TS3</strain>
    </source>
</reference>
<keyword evidence="6" id="KW-0808">Transferase</keyword>
<keyword evidence="9" id="KW-0274">FAD</keyword>
<evidence type="ECO:0000256" key="3">
    <source>
        <dbReference type="ARBA" id="ARBA00012393"/>
    </source>
</evidence>
<comment type="pathway">
    <text evidence="1">Cofactor biosynthesis; FAD biosynthesis; FAD from FMN: step 1/1.</text>
</comment>
<dbReference type="InterPro" id="IPR023468">
    <property type="entry name" value="Riboflavin_kinase"/>
</dbReference>
<dbReference type="RefSeq" id="WP_018706458.1">
    <property type="nucleotide sequence ID" value="NZ_BOQT01000002.1"/>
</dbReference>
<evidence type="ECO:0000256" key="8">
    <source>
        <dbReference type="ARBA" id="ARBA00022741"/>
    </source>
</evidence>
<dbReference type="InterPro" id="IPR014729">
    <property type="entry name" value="Rossmann-like_a/b/a_fold"/>
</dbReference>
<evidence type="ECO:0000256" key="6">
    <source>
        <dbReference type="ARBA" id="ARBA00022679"/>
    </source>
</evidence>
<sequence>MRVFKDRELFLPSSVVSIGAFDGLHKGHQKLIRQAVKRARELDVPSVVYTFDPPPRAYFQKQIVLTSLDEKLALMEKLTVDYIIVASFNEHYAARPSADFLDELIQIGACEVWVGSDFRFGKGKEGDIKFLSNYFQVNTYPFVTCDQGKKISSTRIRELLKNNDWLEIYQLLGRESLKTLDV</sequence>
<keyword evidence="10" id="KW-0067">ATP-binding</keyword>
<keyword evidence="4" id="KW-0285">Flavoprotein</keyword>
<dbReference type="Pfam" id="PF06574">
    <property type="entry name" value="FAD_syn"/>
    <property type="match status" value="1"/>
</dbReference>
<dbReference type="EMBL" id="BOQT01000002">
    <property type="protein sequence ID" value="GIN19541.1"/>
    <property type="molecule type" value="Genomic_DNA"/>
</dbReference>
<evidence type="ECO:0000256" key="4">
    <source>
        <dbReference type="ARBA" id="ARBA00022630"/>
    </source>
</evidence>
<comment type="similarity">
    <text evidence="2">Belongs to the RibF family.</text>
</comment>
<keyword evidence="5" id="KW-0288">FMN</keyword>
<evidence type="ECO:0000256" key="10">
    <source>
        <dbReference type="ARBA" id="ARBA00022840"/>
    </source>
</evidence>
<organism evidence="13 14">
    <name type="scientific">Siminovitchia fordii</name>
    <dbReference type="NCBI Taxonomy" id="254759"/>
    <lineage>
        <taxon>Bacteria</taxon>
        <taxon>Bacillati</taxon>
        <taxon>Bacillota</taxon>
        <taxon>Bacilli</taxon>
        <taxon>Bacillales</taxon>
        <taxon>Bacillaceae</taxon>
        <taxon>Siminovitchia</taxon>
    </lineage>
</organism>
<evidence type="ECO:0000256" key="7">
    <source>
        <dbReference type="ARBA" id="ARBA00022695"/>
    </source>
</evidence>